<dbReference type="EMBL" id="SOSA01000284">
    <property type="protein sequence ID" value="THC93146.1"/>
    <property type="molecule type" value="Genomic_DNA"/>
</dbReference>
<name>A0A4S3JD49_9EURO</name>
<gene>
    <name evidence="1" type="ORF">EYZ11_007389</name>
</gene>
<dbReference type="Proteomes" id="UP000308092">
    <property type="component" value="Unassembled WGS sequence"/>
</dbReference>
<evidence type="ECO:0000313" key="1">
    <source>
        <dbReference type="EMBL" id="THC93146.1"/>
    </source>
</evidence>
<dbReference type="AlphaFoldDB" id="A0A4S3JD49"/>
<sequence>MYFVNQNSPLICKFAGCQVMFLAGCHGVRLASFKNCIPGMGMGLGGGASEELFPWLKTWRLEPAPLKTESDDIRRIETITGCFDVTEILPMLLEV</sequence>
<accession>A0A4S3JD49</accession>
<organism evidence="1 2">
    <name type="scientific">Aspergillus tanneri</name>
    <dbReference type="NCBI Taxonomy" id="1220188"/>
    <lineage>
        <taxon>Eukaryota</taxon>
        <taxon>Fungi</taxon>
        <taxon>Dikarya</taxon>
        <taxon>Ascomycota</taxon>
        <taxon>Pezizomycotina</taxon>
        <taxon>Eurotiomycetes</taxon>
        <taxon>Eurotiomycetidae</taxon>
        <taxon>Eurotiales</taxon>
        <taxon>Aspergillaceae</taxon>
        <taxon>Aspergillus</taxon>
        <taxon>Aspergillus subgen. Circumdati</taxon>
    </lineage>
</organism>
<keyword evidence="2" id="KW-1185">Reference proteome</keyword>
<reference evidence="1 2" key="1">
    <citation type="submission" date="2019-03" db="EMBL/GenBank/DDBJ databases">
        <title>The genome sequence of a newly discovered highly antifungal drug resistant Aspergillus species, Aspergillus tanneri NIH 1004.</title>
        <authorList>
            <person name="Mounaud S."/>
            <person name="Singh I."/>
            <person name="Joardar V."/>
            <person name="Pakala S."/>
            <person name="Pakala S."/>
            <person name="Venepally P."/>
            <person name="Hoover J."/>
            <person name="Nierman W."/>
            <person name="Chung J."/>
            <person name="Losada L."/>
        </authorList>
    </citation>
    <scope>NUCLEOTIDE SEQUENCE [LARGE SCALE GENOMIC DNA]</scope>
    <source>
        <strain evidence="1 2">NIH1004</strain>
    </source>
</reference>
<dbReference type="VEuPathDB" id="FungiDB:EYZ11_007389"/>
<evidence type="ECO:0000313" key="2">
    <source>
        <dbReference type="Proteomes" id="UP000308092"/>
    </source>
</evidence>
<proteinExistence type="predicted"/>
<comment type="caution">
    <text evidence="1">The sequence shown here is derived from an EMBL/GenBank/DDBJ whole genome shotgun (WGS) entry which is preliminary data.</text>
</comment>
<protein>
    <submittedName>
        <fullName evidence="1">Uncharacterized protein</fullName>
    </submittedName>
</protein>